<dbReference type="InterPro" id="IPR005195">
    <property type="entry name" value="Glyco_hydro_65_M"/>
</dbReference>
<dbReference type="InterPro" id="IPR037018">
    <property type="entry name" value="GH65_N"/>
</dbReference>
<evidence type="ECO:0000313" key="9">
    <source>
        <dbReference type="EMBL" id="TKR23967.1"/>
    </source>
</evidence>
<dbReference type="InterPro" id="IPR011013">
    <property type="entry name" value="Gal_mutarotase_sf_dom"/>
</dbReference>
<dbReference type="Gene3D" id="1.50.10.10">
    <property type="match status" value="1"/>
</dbReference>
<dbReference type="PIRSF" id="PIRSF036289">
    <property type="entry name" value="Glycosyl_hydrolase_malt_phosph"/>
    <property type="match status" value="1"/>
</dbReference>
<feature type="binding site" evidence="4">
    <location>
        <begin position="359"/>
        <end position="360"/>
    </location>
    <ligand>
        <name>substrate</name>
    </ligand>
</feature>
<dbReference type="GO" id="GO:0005975">
    <property type="term" value="P:carbohydrate metabolic process"/>
    <property type="evidence" value="ECO:0007669"/>
    <property type="project" value="InterPro"/>
</dbReference>
<dbReference type="Pfam" id="PF03636">
    <property type="entry name" value="Glyco_hydro_65N"/>
    <property type="match status" value="1"/>
</dbReference>
<evidence type="ECO:0000256" key="5">
    <source>
        <dbReference type="SAM" id="MobiDB-lite"/>
    </source>
</evidence>
<dbReference type="GO" id="GO:0004553">
    <property type="term" value="F:hydrolase activity, hydrolyzing O-glycosyl compounds"/>
    <property type="evidence" value="ECO:0007669"/>
    <property type="project" value="TreeGrafter"/>
</dbReference>
<evidence type="ECO:0000313" key="10">
    <source>
        <dbReference type="Proteomes" id="UP000308121"/>
    </source>
</evidence>
<feature type="binding site" evidence="4">
    <location>
        <begin position="589"/>
        <end position="590"/>
    </location>
    <ligand>
        <name>substrate</name>
    </ligand>
</feature>
<evidence type="ECO:0000259" key="8">
    <source>
        <dbReference type="Pfam" id="PF03636"/>
    </source>
</evidence>
<dbReference type="InterPro" id="IPR012341">
    <property type="entry name" value="6hp_glycosidase-like_sf"/>
</dbReference>
<dbReference type="GO" id="GO:0030246">
    <property type="term" value="F:carbohydrate binding"/>
    <property type="evidence" value="ECO:0007669"/>
    <property type="project" value="InterPro"/>
</dbReference>
<organism evidence="9 10">
    <name type="scientific">Cellulomonas hominis</name>
    <dbReference type="NCBI Taxonomy" id="156981"/>
    <lineage>
        <taxon>Bacteria</taxon>
        <taxon>Bacillati</taxon>
        <taxon>Actinomycetota</taxon>
        <taxon>Actinomycetes</taxon>
        <taxon>Micrococcales</taxon>
        <taxon>Cellulomonadaceae</taxon>
        <taxon>Cellulomonas</taxon>
    </lineage>
</organism>
<evidence type="ECO:0000256" key="3">
    <source>
        <dbReference type="PIRSR" id="PIRSR036289-50"/>
    </source>
</evidence>
<dbReference type="OrthoDB" id="9816160at2"/>
<keyword evidence="9" id="KW-0378">Hydrolase</keyword>
<accession>A0A7Z8K1A7</accession>
<feature type="region of interest" description="Disordered" evidence="5">
    <location>
        <begin position="739"/>
        <end position="780"/>
    </location>
</feature>
<dbReference type="AlphaFoldDB" id="A0A7Z8K1A7"/>
<dbReference type="InterPro" id="IPR005194">
    <property type="entry name" value="Glyco_hydro_65_C"/>
</dbReference>
<dbReference type="Pfam" id="PF03633">
    <property type="entry name" value="Glyco_hydro_65C"/>
    <property type="match status" value="1"/>
</dbReference>
<dbReference type="PANTHER" id="PTHR11051">
    <property type="entry name" value="GLYCOSYL HYDROLASE-RELATED"/>
    <property type="match status" value="1"/>
</dbReference>
<dbReference type="Gene3D" id="2.60.420.10">
    <property type="entry name" value="Maltose phosphorylase, domain 3"/>
    <property type="match status" value="1"/>
</dbReference>
<feature type="compositionally biased region" description="Pro residues" evidence="5">
    <location>
        <begin position="757"/>
        <end position="770"/>
    </location>
</feature>
<dbReference type="GO" id="GO:0016757">
    <property type="term" value="F:glycosyltransferase activity"/>
    <property type="evidence" value="ECO:0007669"/>
    <property type="project" value="UniProtKB-ARBA"/>
</dbReference>
<dbReference type="InterPro" id="IPR017045">
    <property type="entry name" value="Malt_Pase/Glycosyl_Hdrlase"/>
</dbReference>
<comment type="caution">
    <text evidence="9">The sequence shown here is derived from an EMBL/GenBank/DDBJ whole genome shotgun (WGS) entry which is preliminary data.</text>
</comment>
<feature type="domain" description="Glycoside hydrolase family 65 central catalytic" evidence="6">
    <location>
        <begin position="325"/>
        <end position="677"/>
    </location>
</feature>
<feature type="region of interest" description="Disordered" evidence="5">
    <location>
        <begin position="94"/>
        <end position="121"/>
    </location>
</feature>
<feature type="active site" description="Proton donor" evidence="3">
    <location>
        <position position="485"/>
    </location>
</feature>
<protein>
    <submittedName>
        <fullName evidence="9">Glycoside hydrolase family 65 protein</fullName>
    </submittedName>
</protein>
<sequence>MLHRSDDPWHVRQSRLDLHHPAAAASVLTLSNGYLGVRAVPERPGHGLGPGTLLATVYEEVPHTYAERAYADPAVDEVLVPVVDAWALGWSVDGDPVDAAPGDDDPGAGPGPAGDRHHDDRVLDLRRGVLDREQRWTAPSTGATVVLSTRRLVPLTRRGVVATRWRVRAESDVTLTARPVPGCGHAGAPPAHEPGVRTLTCRHDPEGSAVHQRAERSGHEVVVRTAHEVTADEGARPRWSTDDPAGAVLAVDLRAGQAVEVVVLAAYAGGTDAGALHTRADAELRGARLAGWSGLRHEQEAELAGIWARGDVQVEGDDELQRAARYALLQVVQAAAQADGAGIRAKGLAGTGYHGHTFWDSECFVLPVLDHVLPRAAADHLRWRHATLPAARARAAELGLPGVTFPWRTISGRECSGYWPAGTAAYHVNAGVGCAAARHVAATGDAVFDRDVAVDLLVPTARLWAGRGHHTPEGFRIDGVTGPDEYTAVVDNNTYTNLVARENLRAAADACERHPDVATRLGVTATERAEWRRAADRMLVPYSAELGVTEQHEGFTRHAPWDFGAAENTRYPLQEHHPFVELYRRQVTKQADLVLALHVAGDDIPVEQKRRDFAYYEAITVRDSSLSAPAQAVVAAEVGHPDLAYAYARECALIDLSDLRASTAEGLHVAALAGAWTGLVVGLGGLRQRGDAVRLAPRLPRRLTRIAFTVLQAGARVEVDVRHDVVAYRLLSGEEARLDHHGEPVHLTTAAPEQERPQPPLEQHPSPPQPPHRHPVFDET</sequence>
<feature type="domain" description="Glycoside hydrolase family 65 N-terminal" evidence="8">
    <location>
        <begin position="14"/>
        <end position="267"/>
    </location>
</feature>
<evidence type="ECO:0000256" key="2">
    <source>
        <dbReference type="ARBA" id="ARBA00023295"/>
    </source>
</evidence>
<dbReference type="InterPro" id="IPR008928">
    <property type="entry name" value="6-hairpin_glycosidase_sf"/>
</dbReference>
<dbReference type="PANTHER" id="PTHR11051:SF13">
    <property type="entry name" value="GLYCOSYL TRANSFERASE"/>
    <property type="match status" value="1"/>
</dbReference>
<name>A0A7Z8K1A7_9CELL</name>
<reference evidence="9 10" key="1">
    <citation type="submission" date="2019-05" db="EMBL/GenBank/DDBJ databases">
        <title>Genome sequence of Cellulomonas hominis strain CS1.</title>
        <authorList>
            <person name="Belmont J."/>
            <person name="Maclea K.S."/>
        </authorList>
    </citation>
    <scope>NUCLEOTIDE SEQUENCE [LARGE SCALE GENOMIC DNA]</scope>
    <source>
        <strain evidence="9 10">CS1</strain>
    </source>
</reference>
<feature type="domain" description="Glycoside hydrolase family 65 C-terminal" evidence="7">
    <location>
        <begin position="686"/>
        <end position="747"/>
    </location>
</feature>
<proteinExistence type="inferred from homology"/>
<evidence type="ECO:0000259" key="6">
    <source>
        <dbReference type="Pfam" id="PF03632"/>
    </source>
</evidence>
<dbReference type="EMBL" id="SZYE01000051">
    <property type="protein sequence ID" value="TKR23967.1"/>
    <property type="molecule type" value="Genomic_DNA"/>
</dbReference>
<dbReference type="InterPro" id="IPR005196">
    <property type="entry name" value="Glyco_hydro_65_N"/>
</dbReference>
<dbReference type="SUPFAM" id="SSF48208">
    <property type="entry name" value="Six-hairpin glycosidases"/>
    <property type="match status" value="1"/>
</dbReference>
<dbReference type="Proteomes" id="UP000308121">
    <property type="component" value="Unassembled WGS sequence"/>
</dbReference>
<dbReference type="Gene3D" id="2.70.98.40">
    <property type="entry name" value="Glycoside hydrolase, family 65, N-terminal domain"/>
    <property type="match status" value="1"/>
</dbReference>
<gene>
    <name evidence="9" type="ORF">FA014_08475</name>
</gene>
<comment type="similarity">
    <text evidence="1">Belongs to the glycosyl hydrolase 65 family.</text>
</comment>
<dbReference type="SUPFAM" id="SSF74650">
    <property type="entry name" value="Galactose mutarotase-like"/>
    <property type="match status" value="1"/>
</dbReference>
<evidence type="ECO:0000256" key="1">
    <source>
        <dbReference type="ARBA" id="ARBA00006768"/>
    </source>
</evidence>
<dbReference type="Pfam" id="PF03632">
    <property type="entry name" value="Glyco_hydro_65m"/>
    <property type="match status" value="1"/>
</dbReference>
<evidence type="ECO:0000259" key="7">
    <source>
        <dbReference type="Pfam" id="PF03633"/>
    </source>
</evidence>
<dbReference type="RefSeq" id="WP_154729258.1">
    <property type="nucleotide sequence ID" value="NZ_SZYE01000051.1"/>
</dbReference>
<keyword evidence="2" id="KW-0326">Glycosidase</keyword>
<evidence type="ECO:0000256" key="4">
    <source>
        <dbReference type="PIRSR" id="PIRSR036289-51"/>
    </source>
</evidence>